<reference evidence="3" key="1">
    <citation type="journal article" date="2018" name="J. Anim. Genet.">
        <title>Acquired interbacterial defense systems protect against interspecies antagonism in the human gut microbiome.</title>
        <authorList>
            <person name="Ross B.D."/>
            <person name="Verster A.J."/>
            <person name="Radey M.C."/>
            <person name="Schmidtke D.T."/>
            <person name="Pope C.E."/>
            <person name="Hoffman L.R."/>
            <person name="Hajjar A."/>
            <person name="Peterson S.B."/>
            <person name="Borenstein E."/>
            <person name="Mougous J."/>
        </authorList>
    </citation>
    <scope>NUCLEOTIDE SEQUENCE [LARGE SCALE GENOMIC DNA]</scope>
    <source>
        <strain evidence="3">H204</strain>
    </source>
</reference>
<accession>A0AAI9S3K1</accession>
<feature type="compositionally biased region" description="Basic and acidic residues" evidence="1">
    <location>
        <begin position="62"/>
        <end position="76"/>
    </location>
</feature>
<dbReference type="EMBL" id="VYQC01000008">
    <property type="protein sequence ID" value="KAA9045194.1"/>
    <property type="molecule type" value="Genomic_DNA"/>
</dbReference>
<evidence type="ECO:0000313" key="3">
    <source>
        <dbReference type="Proteomes" id="UP000327007"/>
    </source>
</evidence>
<dbReference type="Proteomes" id="UP000327007">
    <property type="component" value="Unassembled WGS sequence"/>
</dbReference>
<organism evidence="2 3">
    <name type="scientific">Bacteroides xylanisolvens</name>
    <dbReference type="NCBI Taxonomy" id="371601"/>
    <lineage>
        <taxon>Bacteria</taxon>
        <taxon>Pseudomonadati</taxon>
        <taxon>Bacteroidota</taxon>
        <taxon>Bacteroidia</taxon>
        <taxon>Bacteroidales</taxon>
        <taxon>Bacteroidaceae</taxon>
        <taxon>Bacteroides</taxon>
    </lineage>
</organism>
<gene>
    <name evidence="2" type="ORF">F6S82_14015</name>
</gene>
<evidence type="ECO:0000256" key="1">
    <source>
        <dbReference type="SAM" id="MobiDB-lite"/>
    </source>
</evidence>
<comment type="caution">
    <text evidence="2">The sequence shown here is derived from an EMBL/GenBank/DDBJ whole genome shotgun (WGS) entry which is preliminary data.</text>
</comment>
<sequence>MKEYAKALKDNDVVEHIFYHEWIVGGNGTHGIHYYITRGRVGARKREKDAEERNNKITVELQMRKRQQEERDKKTI</sequence>
<protein>
    <submittedName>
        <fullName evidence="2">Uncharacterized protein</fullName>
    </submittedName>
</protein>
<dbReference type="RefSeq" id="WP_141408502.1">
    <property type="nucleotide sequence ID" value="NZ_CP041230.1"/>
</dbReference>
<evidence type="ECO:0000313" key="2">
    <source>
        <dbReference type="EMBL" id="KAA9045194.1"/>
    </source>
</evidence>
<feature type="compositionally biased region" description="Basic and acidic residues" evidence="1">
    <location>
        <begin position="46"/>
        <end position="55"/>
    </location>
</feature>
<name>A0AAI9S3K1_9BACE</name>
<feature type="region of interest" description="Disordered" evidence="1">
    <location>
        <begin position="46"/>
        <end position="76"/>
    </location>
</feature>
<dbReference type="AlphaFoldDB" id="A0AAI9S3K1"/>
<proteinExistence type="predicted"/>